<evidence type="ECO:0000256" key="2">
    <source>
        <dbReference type="ARBA" id="ARBA00006153"/>
    </source>
</evidence>
<dbReference type="InterPro" id="IPR002933">
    <property type="entry name" value="Peptidase_M20"/>
</dbReference>
<name>A0ABW9WC23_9BURK</name>
<evidence type="ECO:0000256" key="4">
    <source>
        <dbReference type="ARBA" id="ARBA00022631"/>
    </source>
</evidence>
<dbReference type="InterPro" id="IPR036264">
    <property type="entry name" value="Bact_exopeptidase_dim_dom"/>
</dbReference>
<evidence type="ECO:0000256" key="1">
    <source>
        <dbReference type="ARBA" id="ARBA00001936"/>
    </source>
</evidence>
<dbReference type="NCBIfam" id="TIGR03164">
    <property type="entry name" value="UHCUDC"/>
    <property type="match status" value="1"/>
</dbReference>
<comment type="similarity">
    <text evidence="2">Belongs to the peptidase M20 family.</text>
</comment>
<evidence type="ECO:0000313" key="10">
    <source>
        <dbReference type="Proteomes" id="UP000466332"/>
    </source>
</evidence>
<proteinExistence type="inferred from homology"/>
<comment type="subunit">
    <text evidence="3">Homodimer.</text>
</comment>
<gene>
    <name evidence="9" type="ORF">GTP55_03845</name>
</gene>
<dbReference type="RefSeq" id="WP_161043840.1">
    <property type="nucleotide sequence ID" value="NZ_WWCS01000002.1"/>
</dbReference>
<dbReference type="SUPFAM" id="SSF55031">
    <property type="entry name" value="Bacterial exopeptidase dimerisation domain"/>
    <property type="match status" value="1"/>
</dbReference>
<accession>A0ABW9WC23</accession>
<dbReference type="EMBL" id="WWCS01000002">
    <property type="protein sequence ID" value="MYN38499.1"/>
    <property type="molecule type" value="Genomic_DNA"/>
</dbReference>
<comment type="cofactor">
    <cofactor evidence="1">
        <name>Mn(2+)</name>
        <dbReference type="ChEBI" id="CHEBI:29035"/>
    </cofactor>
</comment>
<dbReference type="SUPFAM" id="SSF158694">
    <property type="entry name" value="UraD-Like"/>
    <property type="match status" value="1"/>
</dbReference>
<organism evidence="9 10">
    <name type="scientific">Duganella margarita</name>
    <dbReference type="NCBI Taxonomy" id="2692170"/>
    <lineage>
        <taxon>Bacteria</taxon>
        <taxon>Pseudomonadati</taxon>
        <taxon>Pseudomonadota</taxon>
        <taxon>Betaproteobacteria</taxon>
        <taxon>Burkholderiales</taxon>
        <taxon>Oxalobacteraceae</taxon>
        <taxon>Telluria group</taxon>
        <taxon>Duganella</taxon>
    </lineage>
</organism>
<keyword evidence="4" id="KW-0659">Purine metabolism</keyword>
<dbReference type="InterPro" id="IPR017580">
    <property type="entry name" value="OHCU_decarboxylase-1"/>
</dbReference>
<evidence type="ECO:0000259" key="8">
    <source>
        <dbReference type="Pfam" id="PF09349"/>
    </source>
</evidence>
<keyword evidence="10" id="KW-1185">Reference proteome</keyword>
<dbReference type="InterPro" id="IPR010158">
    <property type="entry name" value="Amidase_Cbmase"/>
</dbReference>
<evidence type="ECO:0000256" key="5">
    <source>
        <dbReference type="ARBA" id="ARBA00022723"/>
    </source>
</evidence>
<dbReference type="CDD" id="cd03884">
    <property type="entry name" value="M20_bAS"/>
    <property type="match status" value="1"/>
</dbReference>
<evidence type="ECO:0000256" key="7">
    <source>
        <dbReference type="ARBA" id="ARBA00023211"/>
    </source>
</evidence>
<dbReference type="InterPro" id="IPR018020">
    <property type="entry name" value="OHCU_decarboxylase"/>
</dbReference>
<keyword evidence="5" id="KW-0479">Metal-binding</keyword>
<protein>
    <submittedName>
        <fullName evidence="9">Allantoate amidohydrolase</fullName>
    </submittedName>
</protein>
<dbReference type="Gene3D" id="3.40.630.10">
    <property type="entry name" value="Zn peptidases"/>
    <property type="match status" value="1"/>
</dbReference>
<dbReference type="PANTHER" id="PTHR32494:SF19">
    <property type="entry name" value="ALLANTOATE DEIMINASE-RELATED"/>
    <property type="match status" value="1"/>
</dbReference>
<dbReference type="Gene3D" id="1.10.3330.10">
    <property type="entry name" value="Oxo-4-hydroxy-4-carboxy-5-ureidoimidazoline decarboxylase"/>
    <property type="match status" value="1"/>
</dbReference>
<keyword evidence="7" id="KW-0464">Manganese</keyword>
<comment type="caution">
    <text evidence="9">The sequence shown here is derived from an EMBL/GenBank/DDBJ whole genome shotgun (WGS) entry which is preliminary data.</text>
</comment>
<evidence type="ECO:0000256" key="6">
    <source>
        <dbReference type="ARBA" id="ARBA00022801"/>
    </source>
</evidence>
<dbReference type="Pfam" id="PF09349">
    <property type="entry name" value="OHCU_decarbox"/>
    <property type="match status" value="1"/>
</dbReference>
<keyword evidence="6" id="KW-0378">Hydrolase</keyword>
<dbReference type="SUPFAM" id="SSF53187">
    <property type="entry name" value="Zn-dependent exopeptidases"/>
    <property type="match status" value="1"/>
</dbReference>
<dbReference type="PANTHER" id="PTHR32494">
    <property type="entry name" value="ALLANTOATE DEIMINASE-RELATED"/>
    <property type="match status" value="1"/>
</dbReference>
<sequence>MTTLPDLNSCDSATFVERLRGIYEHSPWIPERAAAHRPFANVTALKLALQDVVSAATLDEQLGLIRAHPELAGKAAVAGQLTAESTSEQARSGLHLCSAEEFATLHQLNADYNAKFGFPFILAVKGPTGQGLTRQSVIATFARRLKNQRADEIVECLRQIKRIAEIRLNDLLAVPLAFGPAIMQWSEDLAAWSDDENALTCAYMTPAHRQTAAQLLEWMREAGMDAHIDAVGNVTGVYRSDAPNARTLITGSHYDTVRNGGKYDGRLGILLPIAIVRHLHQRGEKLPFNLEVIGFAEEEGVRFKSTFLGSTAITGRFDLSLLDQTDADGVTMRDALLAAGHDVARIPAIARNPADSLGFVEVHIEQGPVLLERDLALGVVTAIAGSSRYLLDLTGLASHAGTTPMAMRKDAAAAAAEIVLLVEQRCAQAPSLVGTVGQLQVPNGSVNVIPGACKLSLDIRAADDAVRLAAVRDVTDGIAAICARRQIEFTLQPLLNASAAPCAPRLMQQFGDAIERAGLPRFDLLSGAGHDAMAMAAITDVAMLFTRCGNGGISHNPLETMTADDADIAARVLLDFLRSYRD</sequence>
<dbReference type="NCBIfam" id="TIGR01879">
    <property type="entry name" value="hydantase"/>
    <property type="match status" value="1"/>
</dbReference>
<dbReference type="InterPro" id="IPR036778">
    <property type="entry name" value="OHCU_decarboxylase_sf"/>
</dbReference>
<dbReference type="Proteomes" id="UP000466332">
    <property type="component" value="Unassembled WGS sequence"/>
</dbReference>
<feature type="domain" description="Oxo-4-hydroxy-4-carboxy-5-ureidoimidazoline decarboxylase" evidence="8">
    <location>
        <begin position="8"/>
        <end position="169"/>
    </location>
</feature>
<dbReference type="NCBIfam" id="NF006775">
    <property type="entry name" value="PRK09290.2-5"/>
    <property type="match status" value="1"/>
</dbReference>
<reference evidence="9 10" key="1">
    <citation type="submission" date="2019-12" db="EMBL/GenBank/DDBJ databases">
        <title>Novel species isolated from a subtropical stream in China.</title>
        <authorList>
            <person name="Lu H."/>
        </authorList>
    </citation>
    <scope>NUCLEOTIDE SEQUENCE [LARGE SCALE GENOMIC DNA]</scope>
    <source>
        <strain evidence="9 10">FT109W</strain>
    </source>
</reference>
<dbReference type="Gene3D" id="3.30.70.360">
    <property type="match status" value="1"/>
</dbReference>
<evidence type="ECO:0000256" key="3">
    <source>
        <dbReference type="ARBA" id="ARBA00011738"/>
    </source>
</evidence>
<evidence type="ECO:0000313" key="9">
    <source>
        <dbReference type="EMBL" id="MYN38499.1"/>
    </source>
</evidence>
<dbReference type="Pfam" id="PF01546">
    <property type="entry name" value="Peptidase_M20"/>
    <property type="match status" value="1"/>
</dbReference>